<dbReference type="GeneID" id="9188520"/>
<evidence type="ECO:0000313" key="3">
    <source>
        <dbReference type="Proteomes" id="UP000006911"/>
    </source>
</evidence>
<dbReference type="AlphaFoldDB" id="D5G9T4"/>
<dbReference type="RefSeq" id="XP_002837086.1">
    <property type="nucleotide sequence ID" value="XM_002837040.1"/>
</dbReference>
<reference evidence="2 3" key="1">
    <citation type="journal article" date="2010" name="Nature">
        <title>Perigord black truffle genome uncovers evolutionary origins and mechanisms of symbiosis.</title>
        <authorList>
            <person name="Martin F."/>
            <person name="Kohler A."/>
            <person name="Murat C."/>
            <person name="Balestrini R."/>
            <person name="Coutinho P.M."/>
            <person name="Jaillon O."/>
            <person name="Montanini B."/>
            <person name="Morin E."/>
            <person name="Noel B."/>
            <person name="Percudani R."/>
            <person name="Porcel B."/>
            <person name="Rubini A."/>
            <person name="Amicucci A."/>
            <person name="Amselem J."/>
            <person name="Anthouard V."/>
            <person name="Arcioni S."/>
            <person name="Artiguenave F."/>
            <person name="Aury J.M."/>
            <person name="Ballario P."/>
            <person name="Bolchi A."/>
            <person name="Brenna A."/>
            <person name="Brun A."/>
            <person name="Buee M."/>
            <person name="Cantarel B."/>
            <person name="Chevalier G."/>
            <person name="Couloux A."/>
            <person name="Da Silva C."/>
            <person name="Denoeud F."/>
            <person name="Duplessis S."/>
            <person name="Ghignone S."/>
            <person name="Hilselberger B."/>
            <person name="Iotti M."/>
            <person name="Marcais B."/>
            <person name="Mello A."/>
            <person name="Miranda M."/>
            <person name="Pacioni G."/>
            <person name="Quesneville H."/>
            <person name="Riccioni C."/>
            <person name="Ruotolo R."/>
            <person name="Splivallo R."/>
            <person name="Stocchi V."/>
            <person name="Tisserant E."/>
            <person name="Viscomi A.R."/>
            <person name="Zambonelli A."/>
            <person name="Zampieri E."/>
            <person name="Henrissat B."/>
            <person name="Lebrun M.H."/>
            <person name="Paolocci F."/>
            <person name="Bonfante P."/>
            <person name="Ottonello S."/>
            <person name="Wincker P."/>
        </authorList>
    </citation>
    <scope>NUCLEOTIDE SEQUENCE [LARGE SCALE GENOMIC DNA]</scope>
    <source>
        <strain evidence="2 3">Mel28</strain>
    </source>
</reference>
<evidence type="ECO:0000256" key="1">
    <source>
        <dbReference type="SAM" id="MobiDB-lite"/>
    </source>
</evidence>
<accession>D5G9T4</accession>
<dbReference type="HOGENOM" id="CLU_1327240_0_0_1"/>
<organism evidence="2 3">
    <name type="scientific">Tuber melanosporum (strain Mel28)</name>
    <name type="common">Perigord black truffle</name>
    <dbReference type="NCBI Taxonomy" id="656061"/>
    <lineage>
        <taxon>Eukaryota</taxon>
        <taxon>Fungi</taxon>
        <taxon>Dikarya</taxon>
        <taxon>Ascomycota</taxon>
        <taxon>Pezizomycotina</taxon>
        <taxon>Pezizomycetes</taxon>
        <taxon>Pezizales</taxon>
        <taxon>Tuberaceae</taxon>
        <taxon>Tuber</taxon>
    </lineage>
</organism>
<feature type="region of interest" description="Disordered" evidence="1">
    <location>
        <begin position="108"/>
        <end position="207"/>
    </location>
</feature>
<dbReference type="EMBL" id="FN430064">
    <property type="protein sequence ID" value="CAZ81277.1"/>
    <property type="molecule type" value="Genomic_DNA"/>
</dbReference>
<proteinExistence type="predicted"/>
<dbReference type="InParanoid" id="D5G9T4"/>
<evidence type="ECO:0000313" key="2">
    <source>
        <dbReference type="EMBL" id="CAZ81277.1"/>
    </source>
</evidence>
<protein>
    <submittedName>
        <fullName evidence="2">(Perigord truffle) hypothetical protein</fullName>
    </submittedName>
</protein>
<keyword evidence="3" id="KW-1185">Reference proteome</keyword>
<name>D5G9T4_TUBMM</name>
<gene>
    <name evidence="2" type="ORF">GSTUM_00005062001</name>
</gene>
<feature type="compositionally biased region" description="Pro residues" evidence="1">
    <location>
        <begin position="1"/>
        <end position="10"/>
    </location>
</feature>
<dbReference type="KEGG" id="tml:GSTUM_00005062001"/>
<sequence length="207" mass="22614">MSAGIPPPSKSPLGPVYETPLDAPISNHHESRSGPEIPANAETIVDPQSGTASVFQNNIELQTELERIQEGRVLGVQLSDFRRSGEEDDFDSKDIDIKGLLSNLRSMRANSQTQYRALRRRKGEIDGVSRGPTTAESESSRENRIPVLGSSRVAKPPVRRKPHQELRCPSKRKGGRGSKNNEDSSSAADTPRRPEFTPPGGTSTFDS</sequence>
<dbReference type="Proteomes" id="UP000006911">
    <property type="component" value="Unassembled WGS sequence"/>
</dbReference>
<feature type="region of interest" description="Disordered" evidence="1">
    <location>
        <begin position="1"/>
        <end position="41"/>
    </location>
</feature>